<keyword evidence="2 5" id="KW-0489">Methyltransferase</keyword>
<dbReference type="SUPFAM" id="SSF75217">
    <property type="entry name" value="alpha/beta knot"/>
    <property type="match status" value="1"/>
</dbReference>
<gene>
    <name evidence="5" type="ORF">NCTC10119_00390</name>
</gene>
<dbReference type="AlphaFoldDB" id="A0AAV5NA89"/>
<evidence type="ECO:0000259" key="4">
    <source>
        <dbReference type="SMART" id="SM00967"/>
    </source>
</evidence>
<comment type="similarity">
    <text evidence="1">Belongs to the class IV-like SAM-binding methyltransferase superfamily. RNA methyltransferase TrmH family.</text>
</comment>
<dbReference type="Proteomes" id="UP000289557">
    <property type="component" value="Chromosome"/>
</dbReference>
<dbReference type="InterPro" id="IPR004441">
    <property type="entry name" value="rRNA_MeTrfase_TrmH"/>
</dbReference>
<dbReference type="InterPro" id="IPR029064">
    <property type="entry name" value="Ribosomal_eL30-like_sf"/>
</dbReference>
<dbReference type="GO" id="GO:0032259">
    <property type="term" value="P:methylation"/>
    <property type="evidence" value="ECO:0007669"/>
    <property type="project" value="UniProtKB-KW"/>
</dbReference>
<dbReference type="Pfam" id="PF08032">
    <property type="entry name" value="SpoU_sub_bind"/>
    <property type="match status" value="1"/>
</dbReference>
<evidence type="ECO:0000256" key="1">
    <source>
        <dbReference type="ARBA" id="ARBA00007228"/>
    </source>
</evidence>
<proteinExistence type="inferred from homology"/>
<dbReference type="InterPro" id="IPR001537">
    <property type="entry name" value="SpoU_MeTrfase"/>
</dbReference>
<dbReference type="Gene3D" id="3.40.1280.10">
    <property type="match status" value="1"/>
</dbReference>
<dbReference type="InterPro" id="IPR013123">
    <property type="entry name" value="SpoU_subst-bd"/>
</dbReference>
<dbReference type="PANTHER" id="PTHR46429">
    <property type="entry name" value="23S RRNA (GUANOSINE-2'-O-)-METHYLTRANSFERASE RLMB"/>
    <property type="match status" value="1"/>
</dbReference>
<dbReference type="GO" id="GO:0005829">
    <property type="term" value="C:cytosol"/>
    <property type="evidence" value="ECO:0007669"/>
    <property type="project" value="TreeGrafter"/>
</dbReference>
<dbReference type="Pfam" id="PF00588">
    <property type="entry name" value="SpoU_methylase"/>
    <property type="match status" value="1"/>
</dbReference>
<protein>
    <submittedName>
        <fullName evidence="5">SpoU rRNA methylase family protein domain-containing protein</fullName>
        <ecNumber evidence="5">2.1.1.-</ecNumber>
    </submittedName>
</protein>
<dbReference type="RefSeq" id="WP_014325480.1">
    <property type="nucleotide sequence ID" value="NZ_AP017318.1"/>
</dbReference>
<dbReference type="SUPFAM" id="SSF55315">
    <property type="entry name" value="L30e-like"/>
    <property type="match status" value="1"/>
</dbReference>
<feature type="domain" description="RNA 2-O ribose methyltransferase substrate binding" evidence="4">
    <location>
        <begin position="9"/>
        <end position="79"/>
    </location>
</feature>
<dbReference type="SMART" id="SM00967">
    <property type="entry name" value="SpoU_sub_bind"/>
    <property type="match status" value="1"/>
</dbReference>
<dbReference type="EMBL" id="LR214945">
    <property type="protein sequence ID" value="VEU57119.1"/>
    <property type="molecule type" value="Genomic_DNA"/>
</dbReference>
<sequence length="242" mass="27769">MKRMQETSFLFGSKAFLEALDNQLQIKKVNLSDKHQKLLGLIKKRGLRYEMHSSQWFHQQFRHINHQEFVCVINPNQMLKTIEQLIQITDSKSTSTLVMLDEIQDLHNFGAILRTCMAAEVDGIIFKKHNQAPINSTVIRTSMGTVFYQNLVQVTNLSYAITTLQKHGFWTVATTLDERLKPKDYRQVDFDKRILLVGNEDKGLNALLLKNADLKVKIPMNPKLNSLNVSVAVGIILFGWKS</sequence>
<evidence type="ECO:0000256" key="2">
    <source>
        <dbReference type="ARBA" id="ARBA00022603"/>
    </source>
</evidence>
<dbReference type="GeneID" id="66608988"/>
<reference evidence="5 6" key="1">
    <citation type="submission" date="2019-01" db="EMBL/GenBank/DDBJ databases">
        <authorList>
            <consortium name="Pathogen Informatics"/>
        </authorList>
    </citation>
    <scope>NUCLEOTIDE SEQUENCE [LARGE SCALE GENOMIC DNA]</scope>
    <source>
        <strain evidence="5 6">NCTC10119</strain>
    </source>
</reference>
<dbReference type="InterPro" id="IPR029028">
    <property type="entry name" value="Alpha/beta_knot_MTases"/>
</dbReference>
<evidence type="ECO:0000313" key="5">
    <source>
        <dbReference type="EMBL" id="VEU57119.1"/>
    </source>
</evidence>
<organism evidence="5 6">
    <name type="scientific">Mycoplasmoides pneumoniae</name>
    <name type="common">Mycoplasma pneumoniae</name>
    <dbReference type="NCBI Taxonomy" id="2104"/>
    <lineage>
        <taxon>Bacteria</taxon>
        <taxon>Bacillati</taxon>
        <taxon>Mycoplasmatota</taxon>
        <taxon>Mycoplasmoidales</taxon>
        <taxon>Mycoplasmoidaceae</taxon>
        <taxon>Mycoplasmoides</taxon>
    </lineage>
</organism>
<evidence type="ECO:0000256" key="3">
    <source>
        <dbReference type="ARBA" id="ARBA00022679"/>
    </source>
</evidence>
<evidence type="ECO:0000313" key="6">
    <source>
        <dbReference type="Proteomes" id="UP000289557"/>
    </source>
</evidence>
<dbReference type="GO" id="GO:0003723">
    <property type="term" value="F:RNA binding"/>
    <property type="evidence" value="ECO:0007669"/>
    <property type="project" value="InterPro"/>
</dbReference>
<dbReference type="PANTHER" id="PTHR46429:SF1">
    <property type="entry name" value="23S RRNA (GUANOSINE-2'-O-)-METHYLTRANSFERASE RLMB"/>
    <property type="match status" value="1"/>
</dbReference>
<dbReference type="GO" id="GO:0006396">
    <property type="term" value="P:RNA processing"/>
    <property type="evidence" value="ECO:0007669"/>
    <property type="project" value="InterPro"/>
</dbReference>
<accession>A0AAV5NA89</accession>
<keyword evidence="3 5" id="KW-0808">Transferase</keyword>
<dbReference type="InterPro" id="IPR029026">
    <property type="entry name" value="tRNA_m1G_MTases_N"/>
</dbReference>
<dbReference type="GO" id="GO:0008173">
    <property type="term" value="F:RNA methyltransferase activity"/>
    <property type="evidence" value="ECO:0007669"/>
    <property type="project" value="InterPro"/>
</dbReference>
<dbReference type="CDD" id="cd18103">
    <property type="entry name" value="SpoU-like_RlmB"/>
    <property type="match status" value="1"/>
</dbReference>
<name>A0AAV5NA89_MYCPM</name>
<dbReference type="NCBIfam" id="TIGR00186">
    <property type="entry name" value="rRNA_methyl_3"/>
    <property type="match status" value="1"/>
</dbReference>
<dbReference type="EC" id="2.1.1.-" evidence="5"/>